<dbReference type="EMBL" id="LSSN01004751">
    <property type="protein sequence ID" value="OMJ10984.1"/>
    <property type="molecule type" value="Genomic_DNA"/>
</dbReference>
<sequence length="69" mass="8072">MQERAKFFLAGWPHLPKSFLTIKKRAQKKLASQPVLCYLKAWFGCLRFCYQFCLPPPKFSIGHRDGRAL</sequence>
<keyword evidence="2" id="KW-1185">Reference proteome</keyword>
<dbReference type="Proteomes" id="UP000187283">
    <property type="component" value="Unassembled WGS sequence"/>
</dbReference>
<dbReference type="AlphaFoldDB" id="A0A1R1X8L9"/>
<evidence type="ECO:0000313" key="2">
    <source>
        <dbReference type="Proteomes" id="UP000187283"/>
    </source>
</evidence>
<name>A0A1R1X8L9_9FUNG</name>
<accession>A0A1R1X8L9</accession>
<gene>
    <name evidence="1" type="ORF">AYI70_g9982</name>
</gene>
<protein>
    <submittedName>
        <fullName evidence="1">Uncharacterized protein</fullName>
    </submittedName>
</protein>
<proteinExistence type="predicted"/>
<reference evidence="1 2" key="1">
    <citation type="submission" date="2017-01" db="EMBL/GenBank/DDBJ databases">
        <authorList>
            <person name="Mah S.A."/>
            <person name="Swanson W.J."/>
            <person name="Moy G.W."/>
            <person name="Vacquier V.D."/>
        </authorList>
    </citation>
    <scope>NUCLEOTIDE SEQUENCE [LARGE SCALE GENOMIC DNA]</scope>
    <source>
        <strain evidence="1 2">GSMNP</strain>
    </source>
</reference>
<organism evidence="1 2">
    <name type="scientific">Smittium culicis</name>
    <dbReference type="NCBI Taxonomy" id="133412"/>
    <lineage>
        <taxon>Eukaryota</taxon>
        <taxon>Fungi</taxon>
        <taxon>Fungi incertae sedis</taxon>
        <taxon>Zoopagomycota</taxon>
        <taxon>Kickxellomycotina</taxon>
        <taxon>Harpellomycetes</taxon>
        <taxon>Harpellales</taxon>
        <taxon>Legeriomycetaceae</taxon>
        <taxon>Smittium</taxon>
    </lineage>
</organism>
<comment type="caution">
    <text evidence="1">The sequence shown here is derived from an EMBL/GenBank/DDBJ whole genome shotgun (WGS) entry which is preliminary data.</text>
</comment>
<evidence type="ECO:0000313" key="1">
    <source>
        <dbReference type="EMBL" id="OMJ10984.1"/>
    </source>
</evidence>